<dbReference type="eggNOG" id="arCOG07127">
    <property type="taxonomic scope" value="Archaea"/>
</dbReference>
<reference evidence="1" key="3">
    <citation type="journal article" date="2001" name="Genome Res.">
        <title>Genome evolution at the genus level: comparison of three complete genomes of hyperthermophilic archaea.</title>
        <authorList>
            <person name="Lecompte O."/>
            <person name="Ripp R."/>
            <person name="Puzos-Barbe V."/>
            <person name="Duprat S."/>
            <person name="Heilig R."/>
            <person name="Dietrich J."/>
            <person name="Thierry J.C."/>
            <person name="Poch O."/>
        </authorList>
    </citation>
    <scope>NUCLEOTIDE SEQUENCE</scope>
    <source>
        <strain evidence="1">Orsay</strain>
    </source>
</reference>
<reference evidence="2 4" key="5">
    <citation type="journal article" date="2012" name="Curr. Microbiol.">
        <title>Re-annotation of two hyperthermophilic archaea Pyrococcus abyssi GE5 and Pyrococcus furiosus DSM 3638.</title>
        <authorList>
            <person name="Gao J."/>
            <person name="Wang J."/>
        </authorList>
    </citation>
    <scope>GENOME REANNOTATION</scope>
    <source>
        <strain evidence="2">GE5</strain>
        <strain evidence="4">GE5 / Orsay</strain>
    </source>
</reference>
<reference evidence="1" key="2">
    <citation type="journal article" date="2000" name="J. Mol. Biol.">
        <title>Archaeal homologs of eukaryotic methylation guide small nucleolar RNAs: lessons from the Pyrococcus genomes.</title>
        <authorList>
            <person name="Gaspin C."/>
            <person name="Cavaille J."/>
            <person name="Erauso G."/>
        </authorList>
    </citation>
    <scope>NUCLEOTIDE SEQUENCE</scope>
    <source>
        <strain evidence="1">Orsay</strain>
    </source>
</reference>
<reference evidence="1" key="1">
    <citation type="submission" date="1999-07" db="EMBL/GenBank/DDBJ databases">
        <authorList>
            <person name="Genoscope"/>
        </authorList>
    </citation>
    <scope>NUCLEOTIDE SEQUENCE</scope>
    <source>
        <strain evidence="1">Orsay</strain>
    </source>
</reference>
<dbReference type="EMBL" id="AJ248283">
    <property type="protein sequence ID" value="CAB49205.1"/>
    <property type="molecule type" value="Genomic_DNA"/>
</dbReference>
<dbReference type="PIR" id="F75219">
    <property type="entry name" value="F75219"/>
</dbReference>
<dbReference type="OrthoDB" id="381949at2157"/>
<sequence>MKRVLGASILLVMLLFFSFKYYSYTSKSASNLIPQIYLGYAFSQPNETIELNFYLTNFTCDNLTLESPWGFVEKRVNLTLVKMAGFGEISLNVTLPHDLKGKVLVKNCENKYYSLVRVKVEEGHGYLLRFHKWTSSVLNFEDTEYVYEAEVYNPLNTSVKLLDIYYPVEGVKIISFGFANGTIYSHDSNLSKVLPPRSRQVLMIRLYSKPSVGLVFKPKLILEVDGKIMHSEAPGATMAKIVPPGSEGES</sequence>
<accession>Q9V1Z3</accession>
<dbReference type="HOGENOM" id="CLU_1113914_0_0_2"/>
<dbReference type="Proteomes" id="UP000000810">
    <property type="component" value="Chromosome"/>
</dbReference>
<dbReference type="RefSeq" id="WP_010867405.1">
    <property type="nucleotide sequence ID" value="NC_000868.1"/>
</dbReference>
<evidence type="ECO:0000313" key="4">
    <source>
        <dbReference type="Proteomes" id="UP000009139"/>
    </source>
</evidence>
<dbReference type="EMBL" id="HE613800">
    <property type="protein sequence ID" value="CCE69658.1"/>
    <property type="molecule type" value="Genomic_DNA"/>
</dbReference>
<reference evidence="1 3" key="4">
    <citation type="journal article" date="2003" name="Mol. Microbiol.">
        <title>An integrated analysis of the genome of the hyperthermophilic archaeon Pyrococcus abyssi.</title>
        <authorList>
            <person name="Cohen G."/>
            <person name="Barbe V."/>
            <person name="Flament D."/>
            <person name="Galperin M."/>
            <person name="Heilig R."/>
            <person name="Ripp R."/>
            <person name="Lecompte O."/>
            <person name="Prieur D."/>
            <person name="Poch O."/>
            <person name="Quellerou J."/>
            <person name="Thierry J.C."/>
            <person name="Van der Oost J."/>
            <person name="Weissenbach J."/>
            <person name="Zivanovic Y."/>
            <person name="Forterre P."/>
        </authorList>
    </citation>
    <scope>NUCLEOTIDE SEQUENCE [LARGE SCALE GENOMIC DNA]</scope>
    <source>
        <strain evidence="3">GE5 / Orsay</strain>
        <strain evidence="1">Orsay</strain>
    </source>
</reference>
<keyword evidence="3" id="KW-1185">Reference proteome</keyword>
<evidence type="ECO:0000313" key="2">
    <source>
        <dbReference type="EMBL" id="CCE69658.1"/>
    </source>
</evidence>
<dbReference type="AlphaFoldDB" id="Q9V1Z3"/>
<gene>
    <name evidence="1" type="ordered locus">PAB0191</name>
</gene>
<dbReference type="KEGG" id="pab:PAB0191"/>
<protein>
    <submittedName>
        <fullName evidence="1">Uncharacterized protein</fullName>
    </submittedName>
</protein>
<dbReference type="Proteomes" id="UP000009139">
    <property type="component" value="Chromosome"/>
</dbReference>
<dbReference type="PATRIC" id="fig|272844.11.peg.302"/>
<evidence type="ECO:0000313" key="3">
    <source>
        <dbReference type="Proteomes" id="UP000000810"/>
    </source>
</evidence>
<proteinExistence type="predicted"/>
<name>Q9V1Z3_PYRAB</name>
<organism evidence="1 3">
    <name type="scientific">Pyrococcus abyssi (strain GE5 / Orsay)</name>
    <dbReference type="NCBI Taxonomy" id="272844"/>
    <lineage>
        <taxon>Archaea</taxon>
        <taxon>Methanobacteriati</taxon>
        <taxon>Methanobacteriota</taxon>
        <taxon>Thermococci</taxon>
        <taxon>Thermococcales</taxon>
        <taxon>Thermococcaceae</taxon>
        <taxon>Pyrococcus</taxon>
    </lineage>
</organism>
<evidence type="ECO:0000313" key="1">
    <source>
        <dbReference type="EMBL" id="CAB49205.1"/>
    </source>
</evidence>